<dbReference type="Pfam" id="PF18759">
    <property type="entry name" value="Plavaka"/>
    <property type="match status" value="1"/>
</dbReference>
<comment type="caution">
    <text evidence="4">The sequence shown here is derived from an EMBL/GenBank/DDBJ whole genome shotgun (WGS) entry which is preliminary data.</text>
</comment>
<dbReference type="InterPro" id="IPR013087">
    <property type="entry name" value="Znf_C2H2_type"/>
</dbReference>
<feature type="compositionally biased region" description="Basic and acidic residues" evidence="2">
    <location>
        <begin position="63"/>
        <end position="79"/>
    </location>
</feature>
<sequence>MPRASKAGSQQKPTRGQRQTIPNVFCEYLGCGRAFKSTQGLTRHVRASHDNPTSLRNNSAGADEPRDATPLDEGFDHPDGGWNLDDDLAPRLDFEDVSNDNRQRWRRKNHPFLTARPCDEHGDFLPDGAAPAPRHNKLDDDWDPYDDKVQFRLADFAFRKAQISGSNINELLEIWAMDKLKHDDLAPFANADHLYEVIDTTILGDAPWKCLTTEPLSTDLNAPEWARQSYEIWYRDPEVVVKNLLDNPDFDGLFDYQAYIELNPENERRWSDFMSANYAWEQSNKIYENDVSTEGAMLCPLFFGADKTTVSVSTGNVEYHPGYMALGNQHSTLRRGHRNSVIPFVFLAIPKSDRKYDNDPAFRTFKRQLYHASWAAVLSTLKAGMTTPVVCRCPDGHFRRVIYDFGPFIADYPEQVLLAGVVQGWCTKCTAPAHDLDGPISTSRDHIMTEEIIDTFDGEAKVLWENYGINTDIIPFTMDFPRADIHKMLSPDLLHQLIKGTFKDHLVEWVSEYLYLVHEKAEAERILDEVDRRIAAVPSFAGLRRFKQGRRFKQWTGDDSKALMKAGLSAGT</sequence>
<feature type="domain" description="C2H2-type" evidence="3">
    <location>
        <begin position="24"/>
        <end position="54"/>
    </location>
</feature>
<keyword evidence="5" id="KW-1185">Reference proteome</keyword>
<reference evidence="4" key="1">
    <citation type="submission" date="2020-05" db="EMBL/GenBank/DDBJ databases">
        <title>Mycena genomes resolve the evolution of fungal bioluminescence.</title>
        <authorList>
            <person name="Tsai I.J."/>
        </authorList>
    </citation>
    <scope>NUCLEOTIDE SEQUENCE</scope>
    <source>
        <strain evidence="4">171206Taipei</strain>
    </source>
</reference>
<organism evidence="4 5">
    <name type="scientific">Mycena indigotica</name>
    <dbReference type="NCBI Taxonomy" id="2126181"/>
    <lineage>
        <taxon>Eukaryota</taxon>
        <taxon>Fungi</taxon>
        <taxon>Dikarya</taxon>
        <taxon>Basidiomycota</taxon>
        <taxon>Agaricomycotina</taxon>
        <taxon>Agaricomycetes</taxon>
        <taxon>Agaricomycetidae</taxon>
        <taxon>Agaricales</taxon>
        <taxon>Marasmiineae</taxon>
        <taxon>Mycenaceae</taxon>
        <taxon>Mycena</taxon>
    </lineage>
</organism>
<keyword evidence="1" id="KW-0862">Zinc</keyword>
<gene>
    <name evidence="4" type="ORF">MIND_01418300</name>
</gene>
<dbReference type="PROSITE" id="PS00028">
    <property type="entry name" value="ZINC_FINGER_C2H2_1"/>
    <property type="match status" value="1"/>
</dbReference>
<dbReference type="GeneID" id="59353090"/>
<dbReference type="Proteomes" id="UP000636479">
    <property type="component" value="Unassembled WGS sequence"/>
</dbReference>
<proteinExistence type="predicted"/>
<accession>A0A8H6RXJ7</accession>
<name>A0A8H6RXJ7_9AGAR</name>
<evidence type="ECO:0000313" key="5">
    <source>
        <dbReference type="Proteomes" id="UP000636479"/>
    </source>
</evidence>
<feature type="compositionally biased region" description="Polar residues" evidence="2">
    <location>
        <begin position="50"/>
        <end position="60"/>
    </location>
</feature>
<dbReference type="SMART" id="SM00355">
    <property type="entry name" value="ZnF_C2H2"/>
    <property type="match status" value="1"/>
</dbReference>
<evidence type="ECO:0000259" key="3">
    <source>
        <dbReference type="PROSITE" id="PS50157"/>
    </source>
</evidence>
<dbReference type="GO" id="GO:0008270">
    <property type="term" value="F:zinc ion binding"/>
    <property type="evidence" value="ECO:0007669"/>
    <property type="project" value="UniProtKB-KW"/>
</dbReference>
<dbReference type="InterPro" id="IPR041078">
    <property type="entry name" value="Plavaka"/>
</dbReference>
<dbReference type="EMBL" id="JACAZF010000019">
    <property type="protein sequence ID" value="KAF7288733.1"/>
    <property type="molecule type" value="Genomic_DNA"/>
</dbReference>
<keyword evidence="1" id="KW-0863">Zinc-finger</keyword>
<evidence type="ECO:0000256" key="1">
    <source>
        <dbReference type="PROSITE-ProRule" id="PRU00042"/>
    </source>
</evidence>
<evidence type="ECO:0000313" key="4">
    <source>
        <dbReference type="EMBL" id="KAF7288733.1"/>
    </source>
</evidence>
<protein>
    <submittedName>
        <fullName evidence="4">C2H2-type domain-containing protein</fullName>
    </submittedName>
</protein>
<dbReference type="RefSeq" id="XP_037212955.1">
    <property type="nucleotide sequence ID" value="XM_037370574.1"/>
</dbReference>
<dbReference type="PROSITE" id="PS50157">
    <property type="entry name" value="ZINC_FINGER_C2H2_2"/>
    <property type="match status" value="1"/>
</dbReference>
<keyword evidence="1" id="KW-0479">Metal-binding</keyword>
<evidence type="ECO:0000256" key="2">
    <source>
        <dbReference type="SAM" id="MobiDB-lite"/>
    </source>
</evidence>
<feature type="region of interest" description="Disordered" evidence="2">
    <location>
        <begin position="42"/>
        <end position="82"/>
    </location>
</feature>
<dbReference type="AlphaFoldDB" id="A0A8H6RXJ7"/>
<dbReference type="OrthoDB" id="3199698at2759"/>